<organism evidence="1 2">
    <name type="scientific">Caenorhabditis bovis</name>
    <dbReference type="NCBI Taxonomy" id="2654633"/>
    <lineage>
        <taxon>Eukaryota</taxon>
        <taxon>Metazoa</taxon>
        <taxon>Ecdysozoa</taxon>
        <taxon>Nematoda</taxon>
        <taxon>Chromadorea</taxon>
        <taxon>Rhabditida</taxon>
        <taxon>Rhabditina</taxon>
        <taxon>Rhabditomorpha</taxon>
        <taxon>Rhabditoidea</taxon>
        <taxon>Rhabditidae</taxon>
        <taxon>Peloderinae</taxon>
        <taxon>Caenorhabditis</taxon>
    </lineage>
</organism>
<accession>A0A8S1EZS6</accession>
<dbReference type="Proteomes" id="UP000494206">
    <property type="component" value="Unassembled WGS sequence"/>
</dbReference>
<proteinExistence type="predicted"/>
<comment type="caution">
    <text evidence="1">The sequence shown here is derived from an EMBL/GenBank/DDBJ whole genome shotgun (WGS) entry which is preliminary data.</text>
</comment>
<dbReference type="EMBL" id="CADEPM010000005">
    <property type="protein sequence ID" value="CAB3406881.1"/>
    <property type="molecule type" value="Genomic_DNA"/>
</dbReference>
<keyword evidence="2" id="KW-1185">Reference proteome</keyword>
<evidence type="ECO:0000313" key="2">
    <source>
        <dbReference type="Proteomes" id="UP000494206"/>
    </source>
</evidence>
<name>A0A8S1EZS6_9PELO</name>
<gene>
    <name evidence="1" type="ORF">CBOVIS_LOCUS8890</name>
</gene>
<dbReference type="AlphaFoldDB" id="A0A8S1EZS6"/>
<sequence>MTVPPCLIWKYPGRRLKLPSESCLLPLPRSGVAALEAFLYDTMGLFIPPHAEYLSDTEPSLINSEYFISLSNSQATRESEHSRRQNIRLKICTKLSQIISYNLTYLRKMHFDSGTKAFVCCKVWF</sequence>
<evidence type="ECO:0000313" key="1">
    <source>
        <dbReference type="EMBL" id="CAB3406881.1"/>
    </source>
</evidence>
<reference evidence="1 2" key="1">
    <citation type="submission" date="2020-04" db="EMBL/GenBank/DDBJ databases">
        <authorList>
            <person name="Laetsch R D."/>
            <person name="Stevens L."/>
            <person name="Kumar S."/>
            <person name="Blaxter L. M."/>
        </authorList>
    </citation>
    <scope>NUCLEOTIDE SEQUENCE [LARGE SCALE GENOMIC DNA]</scope>
</reference>
<protein>
    <submittedName>
        <fullName evidence="1">Uncharacterized protein</fullName>
    </submittedName>
</protein>